<evidence type="ECO:0000313" key="3">
    <source>
        <dbReference type="Proteomes" id="UP001209553"/>
    </source>
</evidence>
<dbReference type="SUPFAM" id="SSF51735">
    <property type="entry name" value="NAD(P)-binding Rossmann-fold domains"/>
    <property type="match status" value="1"/>
</dbReference>
<dbReference type="InterPro" id="IPR016040">
    <property type="entry name" value="NAD(P)-bd_dom"/>
</dbReference>
<dbReference type="Gene3D" id="3.40.50.720">
    <property type="entry name" value="NAD(P)-binding Rossmann-like Domain"/>
    <property type="match status" value="1"/>
</dbReference>
<proteinExistence type="predicted"/>
<name>A0ABT2QNE9_9STAP</name>
<keyword evidence="3" id="KW-1185">Reference proteome</keyword>
<accession>A0ABT2QNE9</accession>
<evidence type="ECO:0000313" key="2">
    <source>
        <dbReference type="EMBL" id="MCU5745507.1"/>
    </source>
</evidence>
<dbReference type="PANTHER" id="PTHR15020:SF50">
    <property type="entry name" value="UPF0659 PROTEIN YMR090W"/>
    <property type="match status" value="1"/>
</dbReference>
<dbReference type="InterPro" id="IPR036291">
    <property type="entry name" value="NAD(P)-bd_dom_sf"/>
</dbReference>
<feature type="domain" description="NAD(P)-binding" evidence="1">
    <location>
        <begin position="9"/>
        <end position="189"/>
    </location>
</feature>
<reference evidence="2 3" key="1">
    <citation type="journal article" date="2023" name="Int. J. Syst. Evol. Microbiol.">
        <title>Streptococcus sciuri sp. nov., Staphylococcus marylandisciuri sp. nov. and Staphylococcus americanisciuri sp. nov., isolated from faeces of eastern grey squirrel (Sciurus carolinensis).</title>
        <authorList>
            <person name="Volokhov D.V."/>
            <person name="Zagorodnyaya T.A."/>
            <person name="Furtak V.A."/>
            <person name="Nattanmai G."/>
            <person name="Randall L."/>
            <person name="Jose S."/>
            <person name="Gao Y."/>
            <person name="Eisenberg T."/>
            <person name="Delmonte P."/>
            <person name="Blom J."/>
            <person name="Mitchell K.K."/>
        </authorList>
    </citation>
    <scope>NUCLEOTIDE SEQUENCE [LARGE SCALE GENOMIC DNA]</scope>
    <source>
        <strain evidence="2 3">SQ8-PEA</strain>
    </source>
</reference>
<evidence type="ECO:0000259" key="1">
    <source>
        <dbReference type="Pfam" id="PF13460"/>
    </source>
</evidence>
<dbReference type="PANTHER" id="PTHR15020">
    <property type="entry name" value="FLAVIN REDUCTASE-RELATED"/>
    <property type="match status" value="1"/>
</dbReference>
<dbReference type="RefSeq" id="WP_262854711.1">
    <property type="nucleotide sequence ID" value="NZ_JAOPKZ010000003.1"/>
</dbReference>
<dbReference type="Proteomes" id="UP001209553">
    <property type="component" value="Unassembled WGS sequence"/>
</dbReference>
<protein>
    <submittedName>
        <fullName evidence="2">NAD(P)H-binding protein</fullName>
    </submittedName>
</protein>
<dbReference type="EMBL" id="JAOPKZ010000003">
    <property type="protein sequence ID" value="MCU5745507.1"/>
    <property type="molecule type" value="Genomic_DNA"/>
</dbReference>
<gene>
    <name evidence="2" type="ORF">N9R04_02065</name>
</gene>
<sequence length="212" mass="23829">MTRRILILGANGKVAQAAINSFLENTTCTLRLFLRDANRLPDYASDRIRVREGDATDFEAVNEAVKDVDVVVASLSGELDREAETIVKAMQRNEVKRLVFVTALGIYNEVPEPFLNWVKSQLGDQLKVYRQAADIIEASDLDYTVIRPAWLTDLNEVDYELTHKEENFKGTEVSRKSVGAFIVEIANNPELYLQDNVGLNKPGTDGEKPREL</sequence>
<organism evidence="2 3">
    <name type="scientific">Staphylococcus marylandisciuri</name>
    <dbReference type="NCBI Taxonomy" id="2981529"/>
    <lineage>
        <taxon>Bacteria</taxon>
        <taxon>Bacillati</taxon>
        <taxon>Bacillota</taxon>
        <taxon>Bacilli</taxon>
        <taxon>Bacillales</taxon>
        <taxon>Staphylococcaceae</taxon>
        <taxon>Staphylococcus</taxon>
    </lineage>
</organism>
<comment type="caution">
    <text evidence="2">The sequence shown here is derived from an EMBL/GenBank/DDBJ whole genome shotgun (WGS) entry which is preliminary data.</text>
</comment>
<dbReference type="Pfam" id="PF13460">
    <property type="entry name" value="NAD_binding_10"/>
    <property type="match status" value="1"/>
</dbReference>